<keyword evidence="6 12" id="KW-0028">Amino-acid biosynthesis</keyword>
<feature type="active site" description="Schiff-base intermediate with substrate" evidence="12 14">
    <location>
        <position position="162"/>
    </location>
</feature>
<accession>A0A318JVG4</accession>
<dbReference type="HAMAP" id="MF_00418">
    <property type="entry name" value="DapA"/>
    <property type="match status" value="1"/>
</dbReference>
<reference evidence="16 17" key="1">
    <citation type="submission" date="2018-05" db="EMBL/GenBank/DDBJ databases">
        <title>Genomic Encyclopedia of Type Strains, Phase IV (KMG-IV): sequencing the most valuable type-strain genomes for metagenomic binning, comparative biology and taxonomic classification.</title>
        <authorList>
            <person name="Goeker M."/>
        </authorList>
    </citation>
    <scope>NUCLEOTIDE SEQUENCE [LARGE SCALE GENOMIC DNA]</scope>
    <source>
        <strain evidence="16 17">DSM 44704</strain>
    </source>
</reference>
<dbReference type="GO" id="GO:0008840">
    <property type="term" value="F:4-hydroxy-tetrahydrodipicolinate synthase activity"/>
    <property type="evidence" value="ECO:0007669"/>
    <property type="project" value="UniProtKB-UniRule"/>
</dbReference>
<feature type="active site" description="Proton donor/acceptor" evidence="12 14">
    <location>
        <position position="134"/>
    </location>
</feature>
<dbReference type="CDD" id="cd00950">
    <property type="entry name" value="DHDPS"/>
    <property type="match status" value="1"/>
</dbReference>
<evidence type="ECO:0000256" key="10">
    <source>
        <dbReference type="ARBA" id="ARBA00023270"/>
    </source>
</evidence>
<evidence type="ECO:0000256" key="4">
    <source>
        <dbReference type="ARBA" id="ARBA00012086"/>
    </source>
</evidence>
<evidence type="ECO:0000256" key="12">
    <source>
        <dbReference type="HAMAP-Rule" id="MF_00418"/>
    </source>
</evidence>
<protein>
    <recommendedName>
        <fullName evidence="4 12">4-hydroxy-tetrahydrodipicolinate synthase</fullName>
        <shortName evidence="12">HTPA synthase</shortName>
        <ecNumber evidence="4 12">4.3.3.7</ecNumber>
    </recommendedName>
</protein>
<keyword evidence="17" id="KW-1185">Reference proteome</keyword>
<dbReference type="GO" id="GO:0005737">
    <property type="term" value="C:cytoplasm"/>
    <property type="evidence" value="ECO:0007669"/>
    <property type="project" value="UniProtKB-SubCell"/>
</dbReference>
<sequence length="327" mass="33475">MTLAGLFVPLVTPFTADGGLAADALSGLAHSALTEGATGLVALGTTAETATLSAAERTRVVEICAEACREHNAPLIVGAGSNCTADSIEAVAALSPHITAALTVVPYYTRPSEAGVLAHFRALADASPVPLVIYNIPYRTGRTLGAETLRRLAEHPNIVGVKHAVGSVDDTTIELMRTRPADFAVLAGDDLYLAPLLALGAAGGILASATLATPAFAALVAAWRDGPLDQARSLGHRLAALSTALFAEPNPTVIKAVLAAEGRIPSPAVRLPLLPASEAATSAALAAVRATCPEAVAERDHGGHREYRESKTALENCAAELPAKMLV</sequence>
<feature type="site" description="Part of a proton relay during catalysis" evidence="12">
    <location>
        <position position="108"/>
    </location>
</feature>
<evidence type="ECO:0000256" key="8">
    <source>
        <dbReference type="ARBA" id="ARBA00023154"/>
    </source>
</evidence>
<dbReference type="InterPro" id="IPR013785">
    <property type="entry name" value="Aldolase_TIM"/>
</dbReference>
<proteinExistence type="inferred from homology"/>
<organism evidence="16 17">
    <name type="scientific">Nocardia tenerifensis</name>
    <dbReference type="NCBI Taxonomy" id="228006"/>
    <lineage>
        <taxon>Bacteria</taxon>
        <taxon>Bacillati</taxon>
        <taxon>Actinomycetota</taxon>
        <taxon>Actinomycetes</taxon>
        <taxon>Mycobacteriales</taxon>
        <taxon>Nocardiaceae</taxon>
        <taxon>Nocardia</taxon>
    </lineage>
</organism>
<keyword evidence="7 12" id="KW-0220">Diaminopimelate biosynthesis</keyword>
<dbReference type="EMBL" id="QJKF01000015">
    <property type="protein sequence ID" value="PXX58168.1"/>
    <property type="molecule type" value="Genomic_DNA"/>
</dbReference>
<feature type="binding site" evidence="12 15">
    <location>
        <position position="46"/>
    </location>
    <ligand>
        <name>pyruvate</name>
        <dbReference type="ChEBI" id="CHEBI:15361"/>
    </ligand>
</feature>
<comment type="subunit">
    <text evidence="12">Homotetramer; dimer of dimers.</text>
</comment>
<evidence type="ECO:0000256" key="3">
    <source>
        <dbReference type="ARBA" id="ARBA00007592"/>
    </source>
</evidence>
<feature type="site" description="Part of a proton relay during catalysis" evidence="12">
    <location>
        <position position="45"/>
    </location>
</feature>
<dbReference type="EC" id="4.3.3.7" evidence="4 12"/>
<dbReference type="InterPro" id="IPR020625">
    <property type="entry name" value="Schiff_base-form_aldolases_AS"/>
</dbReference>
<comment type="similarity">
    <text evidence="3 12 13">Belongs to the DapA family.</text>
</comment>
<dbReference type="InterPro" id="IPR005263">
    <property type="entry name" value="DapA"/>
</dbReference>
<dbReference type="GO" id="GO:0009089">
    <property type="term" value="P:lysine biosynthetic process via diaminopimelate"/>
    <property type="evidence" value="ECO:0007669"/>
    <property type="project" value="UniProtKB-UniRule"/>
</dbReference>
<comment type="catalytic activity">
    <reaction evidence="11 12">
        <text>L-aspartate 4-semialdehyde + pyruvate = (2S,4S)-4-hydroxy-2,3,4,5-tetrahydrodipicolinate + H2O + H(+)</text>
        <dbReference type="Rhea" id="RHEA:34171"/>
        <dbReference type="ChEBI" id="CHEBI:15361"/>
        <dbReference type="ChEBI" id="CHEBI:15377"/>
        <dbReference type="ChEBI" id="CHEBI:15378"/>
        <dbReference type="ChEBI" id="CHEBI:67139"/>
        <dbReference type="ChEBI" id="CHEBI:537519"/>
        <dbReference type="EC" id="4.3.3.7"/>
    </reaction>
</comment>
<comment type="pathway">
    <text evidence="2 12">Amino-acid biosynthesis; L-lysine biosynthesis via DAP pathway; (S)-tetrahydrodipicolinate from L-aspartate: step 3/4.</text>
</comment>
<keyword evidence="10 12" id="KW-0704">Schiff base</keyword>
<evidence type="ECO:0000256" key="1">
    <source>
        <dbReference type="ARBA" id="ARBA00003294"/>
    </source>
</evidence>
<evidence type="ECO:0000313" key="16">
    <source>
        <dbReference type="EMBL" id="PXX58168.1"/>
    </source>
</evidence>
<evidence type="ECO:0000256" key="11">
    <source>
        <dbReference type="ARBA" id="ARBA00047836"/>
    </source>
</evidence>
<keyword evidence="9 12" id="KW-0456">Lyase</keyword>
<evidence type="ECO:0000256" key="7">
    <source>
        <dbReference type="ARBA" id="ARBA00022915"/>
    </source>
</evidence>
<evidence type="ECO:0000256" key="14">
    <source>
        <dbReference type="PIRSR" id="PIRSR001365-1"/>
    </source>
</evidence>
<dbReference type="NCBIfam" id="TIGR00674">
    <property type="entry name" value="dapA"/>
    <property type="match status" value="1"/>
</dbReference>
<dbReference type="SMART" id="SM01130">
    <property type="entry name" value="DHDPS"/>
    <property type="match status" value="1"/>
</dbReference>
<dbReference type="PROSITE" id="PS00666">
    <property type="entry name" value="DHDPS_2"/>
    <property type="match status" value="1"/>
</dbReference>
<feature type="binding site" evidence="12 15">
    <location>
        <position position="205"/>
    </location>
    <ligand>
        <name>pyruvate</name>
        <dbReference type="ChEBI" id="CHEBI:15361"/>
    </ligand>
</feature>
<dbReference type="UniPathway" id="UPA00034">
    <property type="reaction ID" value="UER00017"/>
</dbReference>
<dbReference type="PANTHER" id="PTHR12128">
    <property type="entry name" value="DIHYDRODIPICOLINATE SYNTHASE"/>
    <property type="match status" value="1"/>
</dbReference>
<evidence type="ECO:0000256" key="13">
    <source>
        <dbReference type="PIRNR" id="PIRNR001365"/>
    </source>
</evidence>
<evidence type="ECO:0000256" key="9">
    <source>
        <dbReference type="ARBA" id="ARBA00023239"/>
    </source>
</evidence>
<keyword evidence="5 12" id="KW-0963">Cytoplasm</keyword>
<comment type="function">
    <text evidence="1 12">Catalyzes the condensation of (S)-aspartate-beta-semialdehyde [(S)-ASA] and pyruvate to 4-hydroxy-tetrahydrodipicolinate (HTPA).</text>
</comment>
<dbReference type="Proteomes" id="UP000247569">
    <property type="component" value="Unassembled WGS sequence"/>
</dbReference>
<keyword evidence="8 12" id="KW-0457">Lysine biosynthesis</keyword>
<name>A0A318JVG4_9NOCA</name>
<dbReference type="Pfam" id="PF00701">
    <property type="entry name" value="DHDPS"/>
    <property type="match status" value="1"/>
</dbReference>
<dbReference type="PANTHER" id="PTHR12128:SF66">
    <property type="entry name" value="4-HYDROXY-2-OXOGLUTARATE ALDOLASE, MITOCHONDRIAL"/>
    <property type="match status" value="1"/>
</dbReference>
<dbReference type="RefSeq" id="WP_083895037.1">
    <property type="nucleotide sequence ID" value="NZ_QJKF01000015.1"/>
</dbReference>
<evidence type="ECO:0000256" key="5">
    <source>
        <dbReference type="ARBA" id="ARBA00022490"/>
    </source>
</evidence>
<gene>
    <name evidence="12" type="primary">dapA</name>
    <name evidence="16" type="ORF">DFR70_115141</name>
</gene>
<evidence type="ECO:0000256" key="15">
    <source>
        <dbReference type="PIRSR" id="PIRSR001365-2"/>
    </source>
</evidence>
<dbReference type="PIRSF" id="PIRSF001365">
    <property type="entry name" value="DHDPS"/>
    <property type="match status" value="1"/>
</dbReference>
<comment type="caution">
    <text evidence="16">The sequence shown here is derived from an EMBL/GenBank/DDBJ whole genome shotgun (WGS) entry which is preliminary data.</text>
</comment>
<dbReference type="OrthoDB" id="9782828at2"/>
<dbReference type="Gene3D" id="3.20.20.70">
    <property type="entry name" value="Aldolase class I"/>
    <property type="match status" value="1"/>
</dbReference>
<dbReference type="PRINTS" id="PR00146">
    <property type="entry name" value="DHPICSNTHASE"/>
</dbReference>
<evidence type="ECO:0000256" key="6">
    <source>
        <dbReference type="ARBA" id="ARBA00022605"/>
    </source>
</evidence>
<dbReference type="InterPro" id="IPR002220">
    <property type="entry name" value="DapA-like"/>
</dbReference>
<comment type="subcellular location">
    <subcellularLocation>
        <location evidence="12">Cytoplasm</location>
    </subcellularLocation>
</comment>
<dbReference type="SUPFAM" id="SSF51569">
    <property type="entry name" value="Aldolase"/>
    <property type="match status" value="1"/>
</dbReference>
<evidence type="ECO:0000313" key="17">
    <source>
        <dbReference type="Proteomes" id="UP000247569"/>
    </source>
</evidence>
<dbReference type="GO" id="GO:0019877">
    <property type="term" value="P:diaminopimelate biosynthetic process"/>
    <property type="evidence" value="ECO:0007669"/>
    <property type="project" value="UniProtKB-UniRule"/>
</dbReference>
<evidence type="ECO:0000256" key="2">
    <source>
        <dbReference type="ARBA" id="ARBA00005120"/>
    </source>
</evidence>
<comment type="caution">
    <text evidence="12">Was originally thought to be a dihydrodipicolinate synthase (DHDPS), catalyzing the condensation of (S)-aspartate-beta-semialdehyde [(S)-ASA] and pyruvate to dihydrodipicolinate (DHDP). However, it was shown in E.coli that the product of the enzymatic reaction is not dihydrodipicolinate but in fact (4S)-4-hydroxy-2,3,4,5-tetrahydro-(2S)-dipicolinic acid (HTPA), and that the consecutive dehydration reaction leading to DHDP is not spontaneous but catalyzed by DapB.</text>
</comment>
<dbReference type="AlphaFoldDB" id="A0A318JVG4"/>